<name>A0A6J4QFM4_9ACTN</name>
<dbReference type="EMBL" id="CADCVB010000176">
    <property type="protein sequence ID" value="CAA9443597.1"/>
    <property type="molecule type" value="Genomic_DNA"/>
</dbReference>
<gene>
    <name evidence="2" type="ORF">AVDCRST_MAG78-2662</name>
</gene>
<feature type="transmembrane region" description="Helical" evidence="1">
    <location>
        <begin position="20"/>
        <end position="38"/>
    </location>
</feature>
<evidence type="ECO:0000256" key="1">
    <source>
        <dbReference type="SAM" id="Phobius"/>
    </source>
</evidence>
<keyword evidence="1" id="KW-0472">Membrane</keyword>
<keyword evidence="1" id="KW-1133">Transmembrane helix</keyword>
<evidence type="ECO:0000313" key="2">
    <source>
        <dbReference type="EMBL" id="CAA9443597.1"/>
    </source>
</evidence>
<proteinExistence type="predicted"/>
<sequence>MEGSRLVFVMVKVTGSPGTALSGYAVIFSGALCVFATGPDTVWGKSDPPGVAVTKEVA</sequence>
<protein>
    <submittedName>
        <fullName evidence="2">Uncharacterized protein</fullName>
    </submittedName>
</protein>
<organism evidence="2">
    <name type="scientific">uncultured Rubrobacteraceae bacterium</name>
    <dbReference type="NCBI Taxonomy" id="349277"/>
    <lineage>
        <taxon>Bacteria</taxon>
        <taxon>Bacillati</taxon>
        <taxon>Actinomycetota</taxon>
        <taxon>Rubrobacteria</taxon>
        <taxon>Rubrobacterales</taxon>
        <taxon>Rubrobacteraceae</taxon>
        <taxon>environmental samples</taxon>
    </lineage>
</organism>
<accession>A0A6J4QFM4</accession>
<reference evidence="2" key="1">
    <citation type="submission" date="2020-02" db="EMBL/GenBank/DDBJ databases">
        <authorList>
            <person name="Meier V. D."/>
        </authorList>
    </citation>
    <scope>NUCLEOTIDE SEQUENCE</scope>
    <source>
        <strain evidence="2">AVDCRST_MAG78</strain>
    </source>
</reference>
<dbReference type="AlphaFoldDB" id="A0A6J4QFM4"/>
<keyword evidence="1" id="KW-0812">Transmembrane</keyword>